<evidence type="ECO:0000313" key="2">
    <source>
        <dbReference type="Proteomes" id="UP001233836"/>
    </source>
</evidence>
<name>A0ABT9W8L6_9BACL</name>
<proteinExistence type="predicted"/>
<dbReference type="Proteomes" id="UP001233836">
    <property type="component" value="Unassembled WGS sequence"/>
</dbReference>
<evidence type="ECO:0000313" key="1">
    <source>
        <dbReference type="EMBL" id="MDQ0169596.1"/>
    </source>
</evidence>
<comment type="caution">
    <text evidence="1">The sequence shown here is derived from an EMBL/GenBank/DDBJ whole genome shotgun (WGS) entry which is preliminary data.</text>
</comment>
<gene>
    <name evidence="1" type="ORF">J2T19_001036</name>
</gene>
<reference evidence="1 2" key="1">
    <citation type="submission" date="2023-07" db="EMBL/GenBank/DDBJ databases">
        <title>Sorghum-associated microbial communities from plants grown in Nebraska, USA.</title>
        <authorList>
            <person name="Schachtman D."/>
        </authorList>
    </citation>
    <scope>NUCLEOTIDE SEQUENCE [LARGE SCALE GENOMIC DNA]</scope>
    <source>
        <strain evidence="1 2">DS1314</strain>
    </source>
</reference>
<accession>A0ABT9W8L6</accession>
<protein>
    <submittedName>
        <fullName evidence="1">Uncharacterized protein</fullName>
    </submittedName>
</protein>
<keyword evidence="2" id="KW-1185">Reference proteome</keyword>
<sequence length="71" mass="8226">MIATISLIAKSHRNNMLFSQKQASTSFMQSTVSNKRKRATSLRWYDPDQVQRVRNRILPSQPHRAAPLVFI</sequence>
<organism evidence="1 2">
    <name type="scientific">Paenibacillus tundrae</name>
    <dbReference type="NCBI Taxonomy" id="528187"/>
    <lineage>
        <taxon>Bacteria</taxon>
        <taxon>Bacillati</taxon>
        <taxon>Bacillota</taxon>
        <taxon>Bacilli</taxon>
        <taxon>Bacillales</taxon>
        <taxon>Paenibacillaceae</taxon>
        <taxon>Paenibacillus</taxon>
    </lineage>
</organism>
<dbReference type="EMBL" id="JAUSTI010000002">
    <property type="protein sequence ID" value="MDQ0169596.1"/>
    <property type="molecule type" value="Genomic_DNA"/>
</dbReference>